<comment type="caution">
    <text evidence="7">The sequence shown here is derived from an EMBL/GenBank/DDBJ whole genome shotgun (WGS) entry which is preliminary data.</text>
</comment>
<protein>
    <submittedName>
        <fullName evidence="7">Phosphonate ABC transporter permease</fullName>
    </submittedName>
</protein>
<dbReference type="InterPro" id="IPR035906">
    <property type="entry name" value="MetI-like_sf"/>
</dbReference>
<dbReference type="EMBL" id="JXQQ01000043">
    <property type="protein sequence ID" value="KIQ30088.1"/>
    <property type="molecule type" value="Genomic_DNA"/>
</dbReference>
<dbReference type="Gene3D" id="1.10.3720.10">
    <property type="entry name" value="MetI-like"/>
    <property type="match status" value="2"/>
</dbReference>
<dbReference type="NCBIfam" id="TIGR03262">
    <property type="entry name" value="PhnU2"/>
    <property type="match status" value="1"/>
</dbReference>
<dbReference type="CDD" id="cd06261">
    <property type="entry name" value="TM_PBP2"/>
    <property type="match status" value="2"/>
</dbReference>
<dbReference type="PANTHER" id="PTHR43496:SF1">
    <property type="entry name" value="POLYGALACTURONAN_RHAMNOGALACTURONAN TRANSPORT SYSTEM PERMEASE PROTEIN YTEP"/>
    <property type="match status" value="1"/>
</dbReference>
<evidence type="ECO:0000256" key="4">
    <source>
        <dbReference type="ARBA" id="ARBA00023136"/>
    </source>
</evidence>
<dbReference type="InterPro" id="IPR000515">
    <property type="entry name" value="MetI-like"/>
</dbReference>
<feature type="transmembrane region" description="Helical" evidence="5">
    <location>
        <begin position="431"/>
        <end position="452"/>
    </location>
</feature>
<feature type="transmembrane region" description="Helical" evidence="5">
    <location>
        <begin position="84"/>
        <end position="107"/>
    </location>
</feature>
<dbReference type="PANTHER" id="PTHR43496">
    <property type="entry name" value="PROTEIN LPLB"/>
    <property type="match status" value="1"/>
</dbReference>
<feature type="transmembrane region" description="Helical" evidence="5">
    <location>
        <begin position="257"/>
        <end position="277"/>
    </location>
</feature>
<feature type="transmembrane region" description="Helical" evidence="5">
    <location>
        <begin position="213"/>
        <end position="232"/>
    </location>
</feature>
<gene>
    <name evidence="7" type="ORF">RT97_18280</name>
</gene>
<feature type="transmembrane region" description="Helical" evidence="5">
    <location>
        <begin position="533"/>
        <end position="562"/>
    </location>
</feature>
<proteinExistence type="inferred from homology"/>
<dbReference type="Proteomes" id="UP000032067">
    <property type="component" value="Unassembled WGS sequence"/>
</dbReference>
<keyword evidence="4 5" id="KW-0472">Membrane</keyword>
<feature type="domain" description="ABC transmembrane type-1" evidence="6">
    <location>
        <begin position="359"/>
        <end position="555"/>
    </location>
</feature>
<evidence type="ECO:0000256" key="2">
    <source>
        <dbReference type="ARBA" id="ARBA00022692"/>
    </source>
</evidence>
<dbReference type="InterPro" id="IPR017664">
    <property type="entry name" value="AminoethylPonate_ABC_perm-1"/>
</dbReference>
<comment type="subcellular location">
    <subcellularLocation>
        <location evidence="1 5">Cell membrane</location>
        <topology evidence="1 5">Multi-pass membrane protein</topology>
    </subcellularLocation>
</comment>
<feature type="transmembrane region" description="Helical" evidence="5">
    <location>
        <begin position="119"/>
        <end position="141"/>
    </location>
</feature>
<feature type="transmembrane region" description="Helical" evidence="5">
    <location>
        <begin position="396"/>
        <end position="419"/>
    </location>
</feature>
<dbReference type="PROSITE" id="PS50928">
    <property type="entry name" value="ABC_TM1"/>
    <property type="match status" value="2"/>
</dbReference>
<keyword evidence="3 5" id="KW-1133">Transmembrane helix</keyword>
<feature type="transmembrane region" description="Helical" evidence="5">
    <location>
        <begin position="307"/>
        <end position="335"/>
    </location>
</feature>
<keyword evidence="2 5" id="KW-0812">Transmembrane</keyword>
<feature type="transmembrane region" description="Helical" evidence="5">
    <location>
        <begin position="30"/>
        <end position="48"/>
    </location>
</feature>
<evidence type="ECO:0000313" key="7">
    <source>
        <dbReference type="EMBL" id="KIQ30088.1"/>
    </source>
</evidence>
<feature type="transmembrane region" description="Helical" evidence="5">
    <location>
        <begin position="486"/>
        <end position="513"/>
    </location>
</feature>
<sequence>MSSFPNAIAVAPVAIARSSAFDRERWLTGAAVALVVLLLVVIVALPVGALVGQSFFDRAGAFVGLANFARYLDSPALVQSAFNSLWIAAISAVICTAIAYVFAYGLTLSCMPAKGALRAVALVPLLAPSLLPAISLVYLFGNQGLFKGLMGEASIYGPLGIVLGSVFWTLPHALLILTTAMATSDGRLYEAAQTLGASRWRIFRTVTLPSSRYGLIVAAMVVFVLVITDFGVPKVVGGQTGVLATDIYKQVVGQQNFQMGAVVGLVLLIPAVLSFLVERRVRSKQAAALSARATPYQPEPVASRDRALLVFCTLTACAILVMIGMAVFASLATYWPYKLTPSLKNYDFSNMDGGGWGSYFNSLRLALCAAVAGALVTFVSAYLVEKPRHFGFLRELLNLLANLPLAVPGLVLGVGYIFFFISPSNPLNGLYGGMTILVICTVAHFFSVAHLTSLTALRQLDREYELVSESMGVPFWRTLWRVHLPVALPTVLNVGGYFFVNAMTTVSAVVFLYSPQTTLAAIAVLNMDDAGDVAPAAAMASLIMLTAAVGRGVFALAGHWALARTQAWRSR</sequence>
<dbReference type="OrthoDB" id="7056428at2"/>
<evidence type="ECO:0000256" key="5">
    <source>
        <dbReference type="RuleBase" id="RU363032"/>
    </source>
</evidence>
<feature type="domain" description="ABC transmembrane type-1" evidence="6">
    <location>
        <begin position="81"/>
        <end position="278"/>
    </location>
</feature>
<evidence type="ECO:0000259" key="6">
    <source>
        <dbReference type="PROSITE" id="PS50928"/>
    </source>
</evidence>
<accession>A0A0D0LLI9</accession>
<dbReference type="AlphaFoldDB" id="A0A0D0LLI9"/>
<dbReference type="RefSeq" id="WP_042580223.1">
    <property type="nucleotide sequence ID" value="NZ_JXQQ01000043.1"/>
</dbReference>
<dbReference type="SUPFAM" id="SSF161098">
    <property type="entry name" value="MetI-like"/>
    <property type="match status" value="2"/>
</dbReference>
<reference evidence="7 8" key="1">
    <citation type="submission" date="2014-12" db="EMBL/GenBank/DDBJ databases">
        <title>16Stimator: statistical estimation of ribosomal gene copy numbers from draft genome assemblies.</title>
        <authorList>
            <person name="Perisin M.A."/>
            <person name="Vetter M."/>
            <person name="Gilbert J.A."/>
            <person name="Bergelson J."/>
        </authorList>
    </citation>
    <scope>NUCLEOTIDE SEQUENCE [LARGE SCALE GENOMIC DNA]</scope>
    <source>
        <strain evidence="7 8">MEDvA23</strain>
    </source>
</reference>
<name>A0A0D0LLI9_VARPD</name>
<keyword evidence="5" id="KW-0813">Transport</keyword>
<evidence type="ECO:0000256" key="1">
    <source>
        <dbReference type="ARBA" id="ARBA00004651"/>
    </source>
</evidence>
<dbReference type="Pfam" id="PF00528">
    <property type="entry name" value="BPD_transp_1"/>
    <property type="match status" value="2"/>
</dbReference>
<comment type="similarity">
    <text evidence="5">Belongs to the binding-protein-dependent transport system permease family.</text>
</comment>
<dbReference type="GO" id="GO:0005886">
    <property type="term" value="C:plasma membrane"/>
    <property type="evidence" value="ECO:0007669"/>
    <property type="project" value="UniProtKB-SubCell"/>
</dbReference>
<feature type="transmembrane region" description="Helical" evidence="5">
    <location>
        <begin position="363"/>
        <end position="384"/>
    </location>
</feature>
<evidence type="ECO:0000256" key="3">
    <source>
        <dbReference type="ARBA" id="ARBA00022989"/>
    </source>
</evidence>
<feature type="transmembrane region" description="Helical" evidence="5">
    <location>
        <begin position="153"/>
        <end position="177"/>
    </location>
</feature>
<organism evidence="7 8">
    <name type="scientific">Variovorax paradoxus</name>
    <dbReference type="NCBI Taxonomy" id="34073"/>
    <lineage>
        <taxon>Bacteria</taxon>
        <taxon>Pseudomonadati</taxon>
        <taxon>Pseudomonadota</taxon>
        <taxon>Betaproteobacteria</taxon>
        <taxon>Burkholderiales</taxon>
        <taxon>Comamonadaceae</taxon>
        <taxon>Variovorax</taxon>
    </lineage>
</organism>
<dbReference type="GO" id="GO:0055085">
    <property type="term" value="P:transmembrane transport"/>
    <property type="evidence" value="ECO:0007669"/>
    <property type="project" value="InterPro"/>
</dbReference>
<evidence type="ECO:0000313" key="8">
    <source>
        <dbReference type="Proteomes" id="UP000032067"/>
    </source>
</evidence>